<feature type="region of interest" description="Disordered" evidence="1">
    <location>
        <begin position="576"/>
        <end position="603"/>
    </location>
</feature>
<dbReference type="WBParaSite" id="ACOC_0000135001-mRNA-1">
    <property type="protein sequence ID" value="ACOC_0000135001-mRNA-1"/>
    <property type="gene ID" value="ACOC_0000135001"/>
</dbReference>
<accession>A0A0R3PC50</accession>
<evidence type="ECO:0000256" key="1">
    <source>
        <dbReference type="SAM" id="MobiDB-lite"/>
    </source>
</evidence>
<evidence type="ECO:0000313" key="2">
    <source>
        <dbReference type="EMBL" id="VDM52936.1"/>
    </source>
</evidence>
<feature type="region of interest" description="Disordered" evidence="1">
    <location>
        <begin position="238"/>
        <end position="347"/>
    </location>
</feature>
<keyword evidence="3" id="KW-1185">Reference proteome</keyword>
<feature type="region of interest" description="Disordered" evidence="1">
    <location>
        <begin position="93"/>
        <end position="142"/>
    </location>
</feature>
<dbReference type="Proteomes" id="UP000267027">
    <property type="component" value="Unassembled WGS sequence"/>
</dbReference>
<proteinExistence type="predicted"/>
<feature type="compositionally biased region" description="Polar residues" evidence="1">
    <location>
        <begin position="238"/>
        <end position="253"/>
    </location>
</feature>
<feature type="compositionally biased region" description="Polar residues" evidence="1">
    <location>
        <begin position="303"/>
        <end position="315"/>
    </location>
</feature>
<gene>
    <name evidence="2" type="ORF">ACOC_LOCUS1351</name>
</gene>
<reference evidence="4" key="1">
    <citation type="submission" date="2017-02" db="UniProtKB">
        <authorList>
            <consortium name="WormBaseParasite"/>
        </authorList>
    </citation>
    <scope>IDENTIFICATION</scope>
</reference>
<sequence length="776" mass="85735">MFIYVKFLIEVNRLRSMIKDRMSQSGKKYFEPLLKIAEENQKQASQATAPKESTKSLKVAKLEKVIASSKLNAMSESDGCIDDNDKGQQRIIINKNTRSCGLSSPDKSRSSPAQMSAMVRLDESDSNKVTPKSSSKRLKAENIDKGEEMVSKNSVREMMPKTTVQNSIPVQKDLKTPGKTNLGTQKFLSPELITTDPLRKSASCETINTLTNITSLVNRRLHSTDNLLEKPAVSLTSAAAENKSISAEQPTLRTENKPKRSKHEKKPLSADSTAARTSHQTTAGALRKKEKGDENLAIITQPPLVSSTQPTTLSASLPKKQADSDVSIRPQEAPSETKPISPRPGSSIHERLLKLNACVAPISVNVVSDSKQHRNDPKKARKPEKNLDKLGLKKSDTETSRTATSCEASTITRNTISDKVPVPSKIGSVIDGKIFKIDNGALRPAIHVTSDLNRQQKIIQETEGQRNGNTLVHIVVYFEEAQSQTKLEEQKKSRVLPMTMESKTTTTTLTSTSTKKRKTSMEKKVQHVSPGKSVEEVERSATEQDNSNTCQITVIKAEPKGVPKARTFTMKNVMKEESVRSTDDKERIEEKNTDSKKKKRTTRSAVVKTADKVTIGGYSELGGKPTKLGPTGTKNVFKKMSEHSEVDNDAEGKPATNTETVFVEKGSTKPSESMSHTLETISTIPVTVTKSTTVELHRTDNVATAKKKRSTITGTSEERSQHIPRDDFSFTSLREKLVRRLSTDSEKFSSTVKSQCISIPTVNSVRDRMKRFECRN</sequence>
<organism evidence="4">
    <name type="scientific">Angiostrongylus costaricensis</name>
    <name type="common">Nematode worm</name>
    <dbReference type="NCBI Taxonomy" id="334426"/>
    <lineage>
        <taxon>Eukaryota</taxon>
        <taxon>Metazoa</taxon>
        <taxon>Ecdysozoa</taxon>
        <taxon>Nematoda</taxon>
        <taxon>Chromadorea</taxon>
        <taxon>Rhabditida</taxon>
        <taxon>Rhabditina</taxon>
        <taxon>Rhabditomorpha</taxon>
        <taxon>Strongyloidea</taxon>
        <taxon>Metastrongylidae</taxon>
        <taxon>Angiostrongylus</taxon>
    </lineage>
</organism>
<dbReference type="AlphaFoldDB" id="A0A0R3PC50"/>
<feature type="compositionally biased region" description="Basic and acidic residues" evidence="1">
    <location>
        <begin position="576"/>
        <end position="595"/>
    </location>
</feature>
<name>A0A0R3PC50_ANGCS</name>
<reference evidence="2 3" key="2">
    <citation type="submission" date="2018-11" db="EMBL/GenBank/DDBJ databases">
        <authorList>
            <consortium name="Pathogen Informatics"/>
        </authorList>
    </citation>
    <scope>NUCLEOTIDE SEQUENCE [LARGE SCALE GENOMIC DNA]</scope>
    <source>
        <strain evidence="2 3">Costa Rica</strain>
    </source>
</reference>
<protein>
    <submittedName>
        <fullName evidence="4">MATH domain-containing protein</fullName>
    </submittedName>
</protein>
<feature type="region of interest" description="Disordered" evidence="1">
    <location>
        <begin position="368"/>
        <end position="405"/>
    </location>
</feature>
<dbReference type="STRING" id="334426.A0A0R3PC50"/>
<dbReference type="EMBL" id="UYYA01000195">
    <property type="protein sequence ID" value="VDM52936.1"/>
    <property type="molecule type" value="Genomic_DNA"/>
</dbReference>
<dbReference type="OrthoDB" id="10260894at2759"/>
<evidence type="ECO:0000313" key="3">
    <source>
        <dbReference type="Proteomes" id="UP000267027"/>
    </source>
</evidence>
<evidence type="ECO:0000313" key="4">
    <source>
        <dbReference type="WBParaSite" id="ACOC_0000135001-mRNA-1"/>
    </source>
</evidence>
<feature type="compositionally biased region" description="Basic and acidic residues" evidence="1">
    <location>
        <begin position="370"/>
        <end position="399"/>
    </location>
</feature>
<feature type="compositionally biased region" description="Polar residues" evidence="1">
    <location>
        <begin position="270"/>
        <end position="283"/>
    </location>
</feature>